<dbReference type="SUPFAM" id="SSF103088">
    <property type="entry name" value="OmpA-like"/>
    <property type="match status" value="1"/>
</dbReference>
<proteinExistence type="predicted"/>
<dbReference type="Gene3D" id="2.120.10.30">
    <property type="entry name" value="TolB, C-terminal domain"/>
    <property type="match status" value="1"/>
</dbReference>
<feature type="signal peptide" evidence="6">
    <location>
        <begin position="1"/>
        <end position="25"/>
    </location>
</feature>
<dbReference type="InterPro" id="IPR019734">
    <property type="entry name" value="TPR_rpt"/>
</dbReference>
<evidence type="ECO:0000256" key="6">
    <source>
        <dbReference type="SAM" id="SignalP"/>
    </source>
</evidence>
<dbReference type="InterPro" id="IPR011042">
    <property type="entry name" value="6-blade_b-propeller_TolB-like"/>
</dbReference>
<dbReference type="Pfam" id="PF07676">
    <property type="entry name" value="PD40"/>
    <property type="match status" value="2"/>
</dbReference>
<dbReference type="PANTHER" id="PTHR30329">
    <property type="entry name" value="STATOR ELEMENT OF FLAGELLAR MOTOR COMPLEX"/>
    <property type="match status" value="1"/>
</dbReference>
<evidence type="ECO:0000259" key="7">
    <source>
        <dbReference type="PROSITE" id="PS51123"/>
    </source>
</evidence>
<sequence length="647" mass="73640">MCKSLLYKKTLMSLLVILLTTVSFAQKGKVNKANKEFENYSYIDARKIYLKVVEDGYVSAQVFQKLGDTYYFNSEYSEAAQWYQKSINEFSYETDPIYYYRASQCQKSLGNYDESYRLLKSYGELNGDEIIAKNFFQSIDYIKNSESQKKYIVEKVAINSEGSDFGPSFYMDKLVFARSSSINEGEKVFEWNNQPYLDLYVANMNAEGKLSNVKLLDGEINTKFHESSSAFSKDGNTIFFTRNNFIDGKMGRDKQKTIRLKVYKAIKNSENYWTNIEELPFNSDNYSVAHPSLSPDEKRLYFASDMPGTLGMSDIWYVIINEDGTYGDPINLGSTVNTEARESFPYVNKKNNLYFSSDGHPGFGGLDIFVTSLDEGIAQSVSNLNKPINSNQDDFGFIINEDGQLGFLSSNRDGAQGSISDDIYRWSYVKCESTIKGVITNVNTGKIISGATVILLDTENNIIETVSSKDNGAYSFDSLLDCDKSYLIRASSKECEFNENEIIIQTPVKTENINVPVMLECDSCPPNDLGCRLSLQPIYFDFDRFNIRPDATVELAKILVAMREYPQLVIHIESHTDSRGNDAYNEFLSERRAQSTLDWLVERGIDRSRLSAKGYGEYQLINECFNGVECTVEEHQLNRRSVFLIQN</sequence>
<dbReference type="EMBL" id="JBHSFV010000031">
    <property type="protein sequence ID" value="MFC4636670.1"/>
    <property type="molecule type" value="Genomic_DNA"/>
</dbReference>
<dbReference type="Gene3D" id="1.25.40.10">
    <property type="entry name" value="Tetratricopeptide repeat domain"/>
    <property type="match status" value="1"/>
</dbReference>
<gene>
    <name evidence="8" type="ORF">ACFO3O_22385</name>
</gene>
<reference evidence="9" key="1">
    <citation type="journal article" date="2019" name="Int. J. Syst. Evol. Microbiol.">
        <title>The Global Catalogue of Microorganisms (GCM) 10K type strain sequencing project: providing services to taxonomists for standard genome sequencing and annotation.</title>
        <authorList>
            <consortium name="The Broad Institute Genomics Platform"/>
            <consortium name="The Broad Institute Genome Sequencing Center for Infectious Disease"/>
            <person name="Wu L."/>
            <person name="Ma J."/>
        </authorList>
    </citation>
    <scope>NUCLEOTIDE SEQUENCE [LARGE SCALE GENOMIC DNA]</scope>
    <source>
        <strain evidence="9">YJ-61-S</strain>
    </source>
</reference>
<dbReference type="InterPro" id="IPR011659">
    <property type="entry name" value="WD40"/>
</dbReference>
<evidence type="ECO:0000256" key="5">
    <source>
        <dbReference type="PROSITE-ProRule" id="PRU00473"/>
    </source>
</evidence>
<feature type="domain" description="OmpA-like" evidence="7">
    <location>
        <begin position="527"/>
        <end position="647"/>
    </location>
</feature>
<comment type="caution">
    <text evidence="8">The sequence shown here is derived from an EMBL/GenBank/DDBJ whole genome shotgun (WGS) entry which is preliminary data.</text>
</comment>
<dbReference type="Proteomes" id="UP001596043">
    <property type="component" value="Unassembled WGS sequence"/>
</dbReference>
<name>A0ABV9I4Q6_9FLAO</name>
<feature type="chain" id="PRO_5045849422" evidence="6">
    <location>
        <begin position="26"/>
        <end position="647"/>
    </location>
</feature>
<dbReference type="InterPro" id="IPR011990">
    <property type="entry name" value="TPR-like_helical_dom_sf"/>
</dbReference>
<protein>
    <submittedName>
        <fullName evidence="8">OmpA family protein</fullName>
    </submittedName>
</protein>
<dbReference type="SUPFAM" id="SSF48452">
    <property type="entry name" value="TPR-like"/>
    <property type="match status" value="1"/>
</dbReference>
<dbReference type="InterPro" id="IPR006664">
    <property type="entry name" value="OMP_bac"/>
</dbReference>
<dbReference type="Pfam" id="PF00691">
    <property type="entry name" value="OmpA"/>
    <property type="match status" value="1"/>
</dbReference>
<evidence type="ECO:0000313" key="9">
    <source>
        <dbReference type="Proteomes" id="UP001596043"/>
    </source>
</evidence>
<dbReference type="PRINTS" id="PR01021">
    <property type="entry name" value="OMPADOMAIN"/>
</dbReference>
<keyword evidence="4" id="KW-0802">TPR repeat</keyword>
<accession>A0ABV9I4Q6</accession>
<dbReference type="Gene3D" id="3.30.1330.60">
    <property type="entry name" value="OmpA-like domain"/>
    <property type="match status" value="1"/>
</dbReference>
<evidence type="ECO:0000256" key="1">
    <source>
        <dbReference type="ARBA" id="ARBA00004442"/>
    </source>
</evidence>
<dbReference type="SUPFAM" id="SSF49478">
    <property type="entry name" value="Cna protein B-type domain"/>
    <property type="match status" value="1"/>
</dbReference>
<dbReference type="PROSITE" id="PS50005">
    <property type="entry name" value="TPR"/>
    <property type="match status" value="1"/>
</dbReference>
<evidence type="ECO:0000256" key="4">
    <source>
        <dbReference type="PROSITE-ProRule" id="PRU00339"/>
    </source>
</evidence>
<dbReference type="PANTHER" id="PTHR30329:SF21">
    <property type="entry name" value="LIPOPROTEIN YIAD-RELATED"/>
    <property type="match status" value="1"/>
</dbReference>
<evidence type="ECO:0000256" key="3">
    <source>
        <dbReference type="ARBA" id="ARBA00023237"/>
    </source>
</evidence>
<dbReference type="InterPro" id="IPR050330">
    <property type="entry name" value="Bact_OuterMem_StrucFunc"/>
</dbReference>
<keyword evidence="9" id="KW-1185">Reference proteome</keyword>
<dbReference type="Gene3D" id="2.60.40.1120">
    <property type="entry name" value="Carboxypeptidase-like, regulatory domain"/>
    <property type="match status" value="1"/>
</dbReference>
<dbReference type="PROSITE" id="PS51123">
    <property type="entry name" value="OMPA_2"/>
    <property type="match status" value="1"/>
</dbReference>
<evidence type="ECO:0000313" key="8">
    <source>
        <dbReference type="EMBL" id="MFC4636670.1"/>
    </source>
</evidence>
<keyword evidence="6" id="KW-0732">Signal</keyword>
<evidence type="ECO:0000256" key="2">
    <source>
        <dbReference type="ARBA" id="ARBA00023136"/>
    </source>
</evidence>
<feature type="repeat" description="TPR" evidence="4">
    <location>
        <begin position="60"/>
        <end position="93"/>
    </location>
</feature>
<keyword evidence="3" id="KW-0998">Cell outer membrane</keyword>
<dbReference type="SUPFAM" id="SSF82171">
    <property type="entry name" value="DPP6 N-terminal domain-like"/>
    <property type="match status" value="1"/>
</dbReference>
<dbReference type="InterPro" id="IPR036737">
    <property type="entry name" value="OmpA-like_sf"/>
</dbReference>
<dbReference type="InterPro" id="IPR006665">
    <property type="entry name" value="OmpA-like"/>
</dbReference>
<organism evidence="8 9">
    <name type="scientific">Dokdonia ponticola</name>
    <dbReference type="NCBI Taxonomy" id="2041041"/>
    <lineage>
        <taxon>Bacteria</taxon>
        <taxon>Pseudomonadati</taxon>
        <taxon>Bacteroidota</taxon>
        <taxon>Flavobacteriia</taxon>
        <taxon>Flavobacteriales</taxon>
        <taxon>Flavobacteriaceae</taxon>
        <taxon>Dokdonia</taxon>
    </lineage>
</organism>
<comment type="subcellular location">
    <subcellularLocation>
        <location evidence="1">Cell outer membrane</location>
    </subcellularLocation>
</comment>
<dbReference type="CDD" id="cd07185">
    <property type="entry name" value="OmpA_C-like"/>
    <property type="match status" value="1"/>
</dbReference>
<keyword evidence="2 5" id="KW-0472">Membrane</keyword>